<keyword evidence="13" id="KW-1185">Reference proteome</keyword>
<evidence type="ECO:0000256" key="1">
    <source>
        <dbReference type="ARBA" id="ARBA00004123"/>
    </source>
</evidence>
<feature type="compositionally biased region" description="Polar residues" evidence="10">
    <location>
        <begin position="190"/>
        <end position="199"/>
    </location>
</feature>
<dbReference type="GO" id="GO:0005634">
    <property type="term" value="C:nucleus"/>
    <property type="evidence" value="ECO:0007669"/>
    <property type="project" value="UniProtKB-SubCell"/>
</dbReference>
<dbReference type="PRINTS" id="PR00053">
    <property type="entry name" value="FORKHEAD"/>
</dbReference>
<evidence type="ECO:0000256" key="6">
    <source>
        <dbReference type="ARBA" id="ARBA00023163"/>
    </source>
</evidence>
<evidence type="ECO:0000313" key="13">
    <source>
        <dbReference type="Proteomes" id="UP000283509"/>
    </source>
</evidence>
<dbReference type="InterPro" id="IPR047512">
    <property type="entry name" value="FH_FOXJ1"/>
</dbReference>
<name>A0A3R7PUC1_PENVA</name>
<dbReference type="STRING" id="6689.A0A3R7PUC1"/>
<dbReference type="InterPro" id="IPR018122">
    <property type="entry name" value="TF_fork_head_CS_1"/>
</dbReference>
<organism evidence="12 13">
    <name type="scientific">Penaeus vannamei</name>
    <name type="common">Whiteleg shrimp</name>
    <name type="synonym">Litopenaeus vannamei</name>
    <dbReference type="NCBI Taxonomy" id="6689"/>
    <lineage>
        <taxon>Eukaryota</taxon>
        <taxon>Metazoa</taxon>
        <taxon>Ecdysozoa</taxon>
        <taxon>Arthropoda</taxon>
        <taxon>Crustacea</taxon>
        <taxon>Multicrustacea</taxon>
        <taxon>Malacostraca</taxon>
        <taxon>Eumalacostraca</taxon>
        <taxon>Eucarida</taxon>
        <taxon>Decapoda</taxon>
        <taxon>Dendrobranchiata</taxon>
        <taxon>Penaeoidea</taxon>
        <taxon>Penaeidae</taxon>
        <taxon>Penaeus</taxon>
    </lineage>
</organism>
<dbReference type="FunFam" id="1.10.10.10:FF:000030">
    <property type="entry name" value="Forkhead box protein K2"/>
    <property type="match status" value="1"/>
</dbReference>
<dbReference type="GO" id="GO:0000978">
    <property type="term" value="F:RNA polymerase II cis-regulatory region sequence-specific DNA binding"/>
    <property type="evidence" value="ECO:0007669"/>
    <property type="project" value="TreeGrafter"/>
</dbReference>
<evidence type="ECO:0000313" key="12">
    <source>
        <dbReference type="EMBL" id="ROT82840.1"/>
    </source>
</evidence>
<dbReference type="PROSITE" id="PS50039">
    <property type="entry name" value="FORK_HEAD_3"/>
    <property type="match status" value="1"/>
</dbReference>
<keyword evidence="3" id="KW-0805">Transcription regulation</keyword>
<dbReference type="InterPro" id="IPR036388">
    <property type="entry name" value="WH-like_DNA-bd_sf"/>
</dbReference>
<evidence type="ECO:0000259" key="11">
    <source>
        <dbReference type="PROSITE" id="PS50039"/>
    </source>
</evidence>
<comment type="caution">
    <text evidence="12">The sequence shown here is derived from an EMBL/GenBank/DDBJ whole genome shotgun (WGS) entry which is preliminary data.</text>
</comment>
<dbReference type="PANTHER" id="PTHR46805:SF1">
    <property type="entry name" value="FORKHEAD BOX PROTEIN J1"/>
    <property type="match status" value="1"/>
</dbReference>
<feature type="compositionally biased region" description="Low complexity" evidence="10">
    <location>
        <begin position="346"/>
        <end position="367"/>
    </location>
</feature>
<comment type="similarity">
    <text evidence="8">Belongs to the FOXJ1 family.</text>
</comment>
<evidence type="ECO:0000256" key="10">
    <source>
        <dbReference type="SAM" id="MobiDB-lite"/>
    </source>
</evidence>
<dbReference type="CDD" id="cd20023">
    <property type="entry name" value="FH_FOXJ1"/>
    <property type="match status" value="1"/>
</dbReference>
<dbReference type="OrthoDB" id="691130at2759"/>
<dbReference type="GO" id="GO:0000981">
    <property type="term" value="F:DNA-binding transcription factor activity, RNA polymerase II-specific"/>
    <property type="evidence" value="ECO:0007669"/>
    <property type="project" value="TreeGrafter"/>
</dbReference>
<dbReference type="PANTHER" id="PTHR46805">
    <property type="entry name" value="FORKHEAD BOX PROTEIN J1"/>
    <property type="match status" value="1"/>
</dbReference>
<evidence type="ECO:0000256" key="5">
    <source>
        <dbReference type="ARBA" id="ARBA00023159"/>
    </source>
</evidence>
<dbReference type="PROSITE" id="PS00658">
    <property type="entry name" value="FORK_HEAD_2"/>
    <property type="match status" value="1"/>
</dbReference>
<dbReference type="Gene3D" id="1.10.10.10">
    <property type="entry name" value="Winged helix-like DNA-binding domain superfamily/Winged helix DNA-binding domain"/>
    <property type="match status" value="1"/>
</dbReference>
<keyword evidence="5" id="KW-0010">Activator</keyword>
<dbReference type="EMBL" id="QCYY01000770">
    <property type="protein sequence ID" value="ROT82840.1"/>
    <property type="molecule type" value="Genomic_DNA"/>
</dbReference>
<dbReference type="SUPFAM" id="SSF46785">
    <property type="entry name" value="Winged helix' DNA-binding domain"/>
    <property type="match status" value="1"/>
</dbReference>
<gene>
    <name evidence="12" type="ORF">C7M84_023991</name>
</gene>
<keyword evidence="7 9" id="KW-0539">Nucleus</keyword>
<comment type="subcellular location">
    <subcellularLocation>
        <location evidence="1 9">Nucleus</location>
    </subcellularLocation>
</comment>
<dbReference type="GO" id="GO:0030030">
    <property type="term" value="P:cell projection organization"/>
    <property type="evidence" value="ECO:0007669"/>
    <property type="project" value="UniProtKB-KW"/>
</dbReference>
<protein>
    <submittedName>
        <fullName evidence="12">Putative forkhead domain-containing protein</fullName>
    </submittedName>
</protein>
<feature type="region of interest" description="Disordered" evidence="10">
    <location>
        <begin position="314"/>
        <end position="367"/>
    </location>
</feature>
<evidence type="ECO:0000256" key="2">
    <source>
        <dbReference type="ARBA" id="ARBA00022794"/>
    </source>
</evidence>
<dbReference type="PROSITE" id="PS00657">
    <property type="entry name" value="FORK_HEAD_1"/>
    <property type="match status" value="1"/>
</dbReference>
<dbReference type="SMART" id="SM00339">
    <property type="entry name" value="FH"/>
    <property type="match status" value="1"/>
</dbReference>
<sequence length="548" mass="58476">MIKGGFRGIVHELAKTSDAISMQQQQHPITTVKTTTNSFFSNKSSPIGGVHIPTISCGAPAVHRTSTACHGSTFRRISSATPFPQVADPCAFTPIGEGCDGDRGAQLGRVDVGGCTVGSSENPGGVLGSSNSGTTVGSLGLDPAAGGVGSNAGGGDDLTSLSWLHSLDMCGMVPHLATPPTPPASPQPQNLLASSQMPHNSPADKKRKAELQEKQDNIDYSVDGSVKPPYSYAALIGMAMKENQNKMTLSAIYKWIKENFAYYKTADPSWQNSIRHNLSLNKCFLKVPRSKDEPGKGGFWRLDPEYADSLVDGVFKKRRPSRPAPPPPAKSKKTRRQGQQAQPSPGLHQHLQQHQHLAQHGQQGAQHTIGGEMKVVVQPVQAAFMPPPSTKPPPRPNVFLQHDGVGLDTGISETLKDDLVWSTLLGDEVPDDAWPCRTQELLSPESLGVEEELFTSPEYSEASNESSLDISGSNGGWGKGGYCELPSISTFCSGLTQLTPLEPSSAPVLVQDAHAWGPDASWDEAKTLSLLDANLDFDNLIDLDVLGN</sequence>
<keyword evidence="6" id="KW-0804">Transcription</keyword>
<keyword evidence="2" id="KW-0970">Cilium biogenesis/degradation</keyword>
<feature type="DNA-binding region" description="Fork-head" evidence="9">
    <location>
        <begin position="227"/>
        <end position="320"/>
    </location>
</feature>
<reference evidence="12 13" key="2">
    <citation type="submission" date="2019-01" db="EMBL/GenBank/DDBJ databases">
        <title>The decoding of complex shrimp genome reveals the adaptation for benthos swimmer, frequently molting mechanism and breeding impact on genome.</title>
        <authorList>
            <person name="Sun Y."/>
            <person name="Gao Y."/>
            <person name="Yu Y."/>
        </authorList>
    </citation>
    <scope>NUCLEOTIDE SEQUENCE [LARGE SCALE GENOMIC DNA]</scope>
    <source>
        <tissue evidence="12">Muscle</tissue>
    </source>
</reference>
<feature type="region of interest" description="Disordered" evidence="10">
    <location>
        <begin position="175"/>
        <end position="210"/>
    </location>
</feature>
<dbReference type="Pfam" id="PF00250">
    <property type="entry name" value="Forkhead"/>
    <property type="match status" value="1"/>
</dbReference>
<feature type="domain" description="Fork-head" evidence="11">
    <location>
        <begin position="227"/>
        <end position="320"/>
    </location>
</feature>
<accession>A0A3R7PUC1</accession>
<evidence type="ECO:0000256" key="3">
    <source>
        <dbReference type="ARBA" id="ARBA00023015"/>
    </source>
</evidence>
<dbReference type="Proteomes" id="UP000283509">
    <property type="component" value="Unassembled WGS sequence"/>
</dbReference>
<dbReference type="InterPro" id="IPR036390">
    <property type="entry name" value="WH_DNA-bd_sf"/>
</dbReference>
<evidence type="ECO:0000256" key="9">
    <source>
        <dbReference type="PROSITE-ProRule" id="PRU00089"/>
    </source>
</evidence>
<dbReference type="InterPro" id="IPR047513">
    <property type="entry name" value="FOXJ1"/>
</dbReference>
<evidence type="ECO:0000256" key="4">
    <source>
        <dbReference type="ARBA" id="ARBA00023125"/>
    </source>
</evidence>
<keyword evidence="4 9" id="KW-0238">DNA-binding</keyword>
<feature type="compositionally biased region" description="Pro residues" evidence="10">
    <location>
        <begin position="177"/>
        <end position="186"/>
    </location>
</feature>
<dbReference type="InterPro" id="IPR001766">
    <property type="entry name" value="Fork_head_dom"/>
</dbReference>
<dbReference type="InterPro" id="IPR030456">
    <property type="entry name" value="TF_fork_head_CS_2"/>
</dbReference>
<evidence type="ECO:0000256" key="8">
    <source>
        <dbReference type="ARBA" id="ARBA00034770"/>
    </source>
</evidence>
<evidence type="ECO:0000256" key="7">
    <source>
        <dbReference type="ARBA" id="ARBA00023242"/>
    </source>
</evidence>
<reference evidence="12 13" key="1">
    <citation type="submission" date="2018-04" db="EMBL/GenBank/DDBJ databases">
        <authorList>
            <person name="Zhang X."/>
            <person name="Yuan J."/>
            <person name="Li F."/>
            <person name="Xiang J."/>
        </authorList>
    </citation>
    <scope>NUCLEOTIDE SEQUENCE [LARGE SCALE GENOMIC DNA]</scope>
    <source>
        <tissue evidence="12">Muscle</tissue>
    </source>
</reference>
<dbReference type="AlphaFoldDB" id="A0A3R7PUC1"/>
<proteinExistence type="inferred from homology"/>